<feature type="region of interest" description="Disordered" evidence="1">
    <location>
        <begin position="118"/>
        <end position="137"/>
    </location>
</feature>
<protein>
    <submittedName>
        <fullName evidence="2">Uncharacterized protein</fullName>
    </submittedName>
</protein>
<organism evidence="2 3">
    <name type="scientific">Williamsia maris</name>
    <dbReference type="NCBI Taxonomy" id="72806"/>
    <lineage>
        <taxon>Bacteria</taxon>
        <taxon>Bacillati</taxon>
        <taxon>Actinomycetota</taxon>
        <taxon>Actinomycetes</taxon>
        <taxon>Mycobacteriales</taxon>
        <taxon>Nocardiaceae</taxon>
        <taxon>Williamsia</taxon>
    </lineage>
</organism>
<proteinExistence type="predicted"/>
<sequence length="367" mass="39784">MLVWVRRNFHDGAVDVIPVVLDVELADEHTLLVPASRSPLLTDLAAVVTLRSHLHHEAFIDRVGSLDIASDIEEVVAAQRTGRLSPARVGPSIHAEDDERLEYRQALRDLLAELTPSAWTPSGVDTGPPSRSEIRPRAKERDRRWFERRVAERLPSASCILLEDESFTISPGAGLEPFSKVVYLDTAVLVLTVDSLERVQTRLSDLASACISAARSSPDADAVCVTERAGDWESLLFSQASLREALVLPSGTTAGPVAVLSGLGVMDTLWKHLEGSISAWEATDQSPGGLGAVDVASIASRHVLTSIGAVESQGRRAQQDAKKTTWTRLDPQLADRVSRFVTSVTGSTTPAEALSTFEREIRDDQDS</sequence>
<accession>A0ABT1HCB9</accession>
<dbReference type="EMBL" id="JAMTCJ010000002">
    <property type="protein sequence ID" value="MCP2175904.1"/>
    <property type="molecule type" value="Genomic_DNA"/>
</dbReference>
<evidence type="ECO:0000313" key="3">
    <source>
        <dbReference type="Proteomes" id="UP001206895"/>
    </source>
</evidence>
<comment type="caution">
    <text evidence="2">The sequence shown here is derived from an EMBL/GenBank/DDBJ whole genome shotgun (WGS) entry which is preliminary data.</text>
</comment>
<gene>
    <name evidence="2" type="ORF">LX13_001723</name>
</gene>
<evidence type="ECO:0000313" key="2">
    <source>
        <dbReference type="EMBL" id="MCP2175904.1"/>
    </source>
</evidence>
<keyword evidence="3" id="KW-1185">Reference proteome</keyword>
<reference evidence="2 3" key="1">
    <citation type="submission" date="2022-06" db="EMBL/GenBank/DDBJ databases">
        <title>Genomic Encyclopedia of Archaeal and Bacterial Type Strains, Phase II (KMG-II): from individual species to whole genera.</title>
        <authorList>
            <person name="Goeker M."/>
        </authorList>
    </citation>
    <scope>NUCLEOTIDE SEQUENCE [LARGE SCALE GENOMIC DNA]</scope>
    <source>
        <strain evidence="2 3">DSM 44693</strain>
    </source>
</reference>
<name>A0ABT1HCB9_9NOCA</name>
<dbReference type="Proteomes" id="UP001206895">
    <property type="component" value="Unassembled WGS sequence"/>
</dbReference>
<evidence type="ECO:0000256" key="1">
    <source>
        <dbReference type="SAM" id="MobiDB-lite"/>
    </source>
</evidence>